<accession>A0ABT6UEP7</accession>
<comment type="caution">
    <text evidence="1">The sequence shown here is derived from an EMBL/GenBank/DDBJ whole genome shotgun (WGS) entry which is preliminary data.</text>
</comment>
<dbReference type="EMBL" id="JAOTLW010000013">
    <property type="protein sequence ID" value="MDI5832503.1"/>
    <property type="molecule type" value="Genomic_DNA"/>
</dbReference>
<name>A0ABT6UEP7_9GAMM</name>
<dbReference type="Proteomes" id="UP001159075">
    <property type="component" value="Unassembled WGS sequence"/>
</dbReference>
<evidence type="ECO:0000313" key="1">
    <source>
        <dbReference type="EMBL" id="MDI5832503.1"/>
    </source>
</evidence>
<sequence length="250" mass="28202">MITTSDIAAIYVKRELRKGNLTRDTPLPLCDIQTSSYVTREADTLSRLVGNIANLKPKDLESRKPDPIATMFNEIDGSKSVDARKFNSAIWSVKNRENYLPEIGQVLLTLADDVEISPLPQIDAVMVNECWQPIAVLKIAKNERNIAQAARDFESVLTSPDSPYHGCIPLYISRIPKDDGSEKPLISEDNPLSKQFGKLNIRSIGLQAFYSQYCNSDSLYIDALVITAQAMHREQKLEHNYDMREIFNLL</sequence>
<proteinExistence type="predicted"/>
<evidence type="ECO:0000313" key="2">
    <source>
        <dbReference type="Proteomes" id="UP001159075"/>
    </source>
</evidence>
<reference evidence="1 2" key="1">
    <citation type="submission" date="2022-09" db="EMBL/GenBank/DDBJ databases">
        <title>The outer-membrane cytochrome OmcA is essential for infection of Shewanella oneidensis by a zebrafish-associated bacteriophage.</title>
        <authorList>
            <person name="Grenfell A.W."/>
            <person name="Intile P."/>
            <person name="Mcfarlane J."/>
            <person name="Leung D."/>
            <person name="Abdalla K."/>
            <person name="Wold M."/>
            <person name="Kees E."/>
            <person name="Gralnick J."/>
        </authorList>
    </citation>
    <scope>NUCLEOTIDE SEQUENCE [LARGE SCALE GENOMIC DNA]</scope>
    <source>
        <strain evidence="1 2">NF-5</strain>
    </source>
</reference>
<organism evidence="1 2">
    <name type="scientific">Shewanella xiamenensis</name>
    <dbReference type="NCBI Taxonomy" id="332186"/>
    <lineage>
        <taxon>Bacteria</taxon>
        <taxon>Pseudomonadati</taxon>
        <taxon>Pseudomonadota</taxon>
        <taxon>Gammaproteobacteria</taxon>
        <taxon>Alteromonadales</taxon>
        <taxon>Shewanellaceae</taxon>
        <taxon>Shewanella</taxon>
    </lineage>
</organism>
<gene>
    <name evidence="1" type="ORF">ODY93_13070</name>
</gene>
<dbReference type="RefSeq" id="WP_282679468.1">
    <property type="nucleotide sequence ID" value="NZ_CP106875.1"/>
</dbReference>
<keyword evidence="2" id="KW-1185">Reference proteome</keyword>
<protein>
    <submittedName>
        <fullName evidence="1">Uncharacterized protein</fullName>
    </submittedName>
</protein>